<reference evidence="7 8" key="1">
    <citation type="journal article" date="2007" name="Nature">
        <title>Evolution of genes and genomes on the Drosophila phylogeny.</title>
        <authorList>
            <consortium name="Drosophila 12 Genomes Consortium"/>
            <person name="Clark A.G."/>
            <person name="Eisen M.B."/>
            <person name="Smith D.R."/>
            <person name="Bergman C.M."/>
            <person name="Oliver B."/>
            <person name="Markow T.A."/>
            <person name="Kaufman T.C."/>
            <person name="Kellis M."/>
            <person name="Gelbart W."/>
            <person name="Iyer V.N."/>
            <person name="Pollard D.A."/>
            <person name="Sackton T.B."/>
            <person name="Larracuente A.M."/>
            <person name="Singh N.D."/>
            <person name="Abad J.P."/>
            <person name="Abt D.N."/>
            <person name="Adryan B."/>
            <person name="Aguade M."/>
            <person name="Akashi H."/>
            <person name="Anderson W.W."/>
            <person name="Aquadro C.F."/>
            <person name="Ardell D.H."/>
            <person name="Arguello R."/>
            <person name="Artieri C.G."/>
            <person name="Barbash D.A."/>
            <person name="Barker D."/>
            <person name="Barsanti P."/>
            <person name="Batterham P."/>
            <person name="Batzoglou S."/>
            <person name="Begun D."/>
            <person name="Bhutkar A."/>
            <person name="Blanco E."/>
            <person name="Bosak S.A."/>
            <person name="Bradley R.K."/>
            <person name="Brand A.D."/>
            <person name="Brent M.R."/>
            <person name="Brooks A.N."/>
            <person name="Brown R.H."/>
            <person name="Butlin R.K."/>
            <person name="Caggese C."/>
            <person name="Calvi B.R."/>
            <person name="Bernardo de Carvalho A."/>
            <person name="Caspi A."/>
            <person name="Castrezana S."/>
            <person name="Celniker S.E."/>
            <person name="Chang J.L."/>
            <person name="Chapple C."/>
            <person name="Chatterji S."/>
            <person name="Chinwalla A."/>
            <person name="Civetta A."/>
            <person name="Clifton S.W."/>
            <person name="Comeron J.M."/>
            <person name="Costello J.C."/>
            <person name="Coyne J.A."/>
            <person name="Daub J."/>
            <person name="David R.G."/>
            <person name="Delcher A.L."/>
            <person name="Delehaunty K."/>
            <person name="Do C.B."/>
            <person name="Ebling H."/>
            <person name="Edwards K."/>
            <person name="Eickbush T."/>
            <person name="Evans J.D."/>
            <person name="Filipski A."/>
            <person name="Findeiss S."/>
            <person name="Freyhult E."/>
            <person name="Fulton L."/>
            <person name="Fulton R."/>
            <person name="Garcia A.C."/>
            <person name="Gardiner A."/>
            <person name="Garfield D.A."/>
            <person name="Garvin B.E."/>
            <person name="Gibson G."/>
            <person name="Gilbert D."/>
            <person name="Gnerre S."/>
            <person name="Godfrey J."/>
            <person name="Good R."/>
            <person name="Gotea V."/>
            <person name="Gravely B."/>
            <person name="Greenberg A.J."/>
            <person name="Griffiths-Jones S."/>
            <person name="Gross S."/>
            <person name="Guigo R."/>
            <person name="Gustafson E.A."/>
            <person name="Haerty W."/>
            <person name="Hahn M.W."/>
            <person name="Halligan D.L."/>
            <person name="Halpern A.L."/>
            <person name="Halter G.M."/>
            <person name="Han M.V."/>
            <person name="Heger A."/>
            <person name="Hillier L."/>
            <person name="Hinrichs A.S."/>
            <person name="Holmes I."/>
            <person name="Hoskins R.A."/>
            <person name="Hubisz M.J."/>
            <person name="Hultmark D."/>
            <person name="Huntley M.A."/>
            <person name="Jaffe D.B."/>
            <person name="Jagadeeshan S."/>
            <person name="Jeck W.R."/>
            <person name="Johnson J."/>
            <person name="Jones C.D."/>
            <person name="Jordan W.C."/>
            <person name="Karpen G.H."/>
            <person name="Kataoka E."/>
            <person name="Keightley P.D."/>
            <person name="Kheradpour P."/>
            <person name="Kirkness E.F."/>
            <person name="Koerich L.B."/>
            <person name="Kristiansen K."/>
            <person name="Kudrna D."/>
            <person name="Kulathinal R.J."/>
            <person name="Kumar S."/>
            <person name="Kwok R."/>
            <person name="Lander E."/>
            <person name="Langley C.H."/>
            <person name="Lapoint R."/>
            <person name="Lazzaro B.P."/>
            <person name="Lee S.J."/>
            <person name="Levesque L."/>
            <person name="Li R."/>
            <person name="Lin C.F."/>
            <person name="Lin M.F."/>
            <person name="Lindblad-Toh K."/>
            <person name="Llopart A."/>
            <person name="Long M."/>
            <person name="Low L."/>
            <person name="Lozovsky E."/>
            <person name="Lu J."/>
            <person name="Luo M."/>
            <person name="Machado C.A."/>
            <person name="Makalowski W."/>
            <person name="Marzo M."/>
            <person name="Matsuda M."/>
            <person name="Matzkin L."/>
            <person name="McAllister B."/>
            <person name="McBride C.S."/>
            <person name="McKernan B."/>
            <person name="McKernan K."/>
            <person name="Mendez-Lago M."/>
            <person name="Minx P."/>
            <person name="Mollenhauer M.U."/>
            <person name="Montooth K."/>
            <person name="Mount S.M."/>
            <person name="Mu X."/>
            <person name="Myers E."/>
            <person name="Negre B."/>
            <person name="Newfeld S."/>
            <person name="Nielsen R."/>
            <person name="Noor M.A."/>
            <person name="O'Grady P."/>
            <person name="Pachter L."/>
            <person name="Papaceit M."/>
            <person name="Parisi M.J."/>
            <person name="Parisi M."/>
            <person name="Parts L."/>
            <person name="Pedersen J.S."/>
            <person name="Pesole G."/>
            <person name="Phillippy A.M."/>
            <person name="Ponting C.P."/>
            <person name="Pop M."/>
            <person name="Porcelli D."/>
            <person name="Powell J.R."/>
            <person name="Prohaska S."/>
            <person name="Pruitt K."/>
            <person name="Puig M."/>
            <person name="Quesneville H."/>
            <person name="Ram K.R."/>
            <person name="Rand D."/>
            <person name="Rasmussen M.D."/>
            <person name="Reed L.K."/>
            <person name="Reenan R."/>
            <person name="Reily A."/>
            <person name="Remington K.A."/>
            <person name="Rieger T.T."/>
            <person name="Ritchie M.G."/>
            <person name="Robin C."/>
            <person name="Rogers Y.H."/>
            <person name="Rohde C."/>
            <person name="Rozas J."/>
            <person name="Rubenfield M.J."/>
            <person name="Ruiz A."/>
            <person name="Russo S."/>
            <person name="Salzberg S.L."/>
            <person name="Sanchez-Gracia A."/>
            <person name="Saranga D.J."/>
            <person name="Sato H."/>
            <person name="Schaeffer S.W."/>
            <person name="Schatz M.C."/>
            <person name="Schlenke T."/>
            <person name="Schwartz R."/>
            <person name="Segarra C."/>
            <person name="Singh R.S."/>
            <person name="Sirot L."/>
            <person name="Sirota M."/>
            <person name="Sisneros N.B."/>
            <person name="Smith C.D."/>
            <person name="Smith T.F."/>
            <person name="Spieth J."/>
            <person name="Stage D.E."/>
            <person name="Stark A."/>
            <person name="Stephan W."/>
            <person name="Strausberg R.L."/>
            <person name="Strempel S."/>
            <person name="Sturgill D."/>
            <person name="Sutton G."/>
            <person name="Sutton G.G."/>
            <person name="Tao W."/>
            <person name="Teichmann S."/>
            <person name="Tobari Y.N."/>
            <person name="Tomimura Y."/>
            <person name="Tsolas J.M."/>
            <person name="Valente V.L."/>
            <person name="Venter E."/>
            <person name="Venter J.C."/>
            <person name="Vicario S."/>
            <person name="Vieira F.G."/>
            <person name="Vilella A.J."/>
            <person name="Villasante A."/>
            <person name="Walenz B."/>
            <person name="Wang J."/>
            <person name="Wasserman M."/>
            <person name="Watts T."/>
            <person name="Wilson D."/>
            <person name="Wilson R.K."/>
            <person name="Wing R.A."/>
            <person name="Wolfner M.F."/>
            <person name="Wong A."/>
            <person name="Wong G.K."/>
            <person name="Wu C.I."/>
            <person name="Wu G."/>
            <person name="Yamamoto D."/>
            <person name="Yang H.P."/>
            <person name="Yang S.P."/>
            <person name="Yorke J.A."/>
            <person name="Yoshida K."/>
            <person name="Zdobnov E."/>
            <person name="Zhang P."/>
            <person name="Zhang Y."/>
            <person name="Zimin A.V."/>
            <person name="Baldwin J."/>
            <person name="Abdouelleil A."/>
            <person name="Abdulkadir J."/>
            <person name="Abebe A."/>
            <person name="Abera B."/>
            <person name="Abreu J."/>
            <person name="Acer S.C."/>
            <person name="Aftuck L."/>
            <person name="Alexander A."/>
            <person name="An P."/>
            <person name="Anderson E."/>
            <person name="Anderson S."/>
            <person name="Arachi H."/>
            <person name="Azer M."/>
            <person name="Bachantsang P."/>
            <person name="Barry A."/>
            <person name="Bayul T."/>
            <person name="Berlin A."/>
            <person name="Bessette D."/>
            <person name="Bloom T."/>
            <person name="Blye J."/>
            <person name="Boguslavskiy L."/>
            <person name="Bonnet C."/>
            <person name="Boukhgalter B."/>
            <person name="Bourzgui I."/>
            <person name="Brown A."/>
            <person name="Cahill P."/>
            <person name="Channer S."/>
            <person name="Cheshatsang Y."/>
            <person name="Chuda L."/>
            <person name="Citroen M."/>
            <person name="Collymore A."/>
            <person name="Cooke P."/>
            <person name="Costello M."/>
            <person name="D'Aco K."/>
            <person name="Daza R."/>
            <person name="De Haan G."/>
            <person name="DeGray S."/>
            <person name="DeMaso C."/>
            <person name="Dhargay N."/>
            <person name="Dooley K."/>
            <person name="Dooley E."/>
            <person name="Doricent M."/>
            <person name="Dorje P."/>
            <person name="Dorjee K."/>
            <person name="Dupes A."/>
            <person name="Elong R."/>
            <person name="Falk J."/>
            <person name="Farina A."/>
            <person name="Faro S."/>
            <person name="Ferguson D."/>
            <person name="Fisher S."/>
            <person name="Foley C.D."/>
            <person name="Franke A."/>
            <person name="Friedrich D."/>
            <person name="Gadbois L."/>
            <person name="Gearin G."/>
            <person name="Gearin C.R."/>
            <person name="Giannoukos G."/>
            <person name="Goode T."/>
            <person name="Graham J."/>
            <person name="Grandbois E."/>
            <person name="Grewal S."/>
            <person name="Gyaltsen K."/>
            <person name="Hafez N."/>
            <person name="Hagos B."/>
            <person name="Hall J."/>
            <person name="Henson C."/>
            <person name="Hollinger A."/>
            <person name="Honan T."/>
            <person name="Huard M.D."/>
            <person name="Hughes L."/>
            <person name="Hurhula B."/>
            <person name="Husby M.E."/>
            <person name="Kamat A."/>
            <person name="Kanga B."/>
            <person name="Kashin S."/>
            <person name="Khazanovich D."/>
            <person name="Kisner P."/>
            <person name="Lance K."/>
            <person name="Lara M."/>
            <person name="Lee W."/>
            <person name="Lennon N."/>
            <person name="Letendre F."/>
            <person name="LeVine R."/>
            <person name="Lipovsky A."/>
            <person name="Liu X."/>
            <person name="Liu J."/>
            <person name="Liu S."/>
            <person name="Lokyitsang T."/>
            <person name="Lokyitsang Y."/>
            <person name="Lubonja R."/>
            <person name="Lui A."/>
            <person name="MacDonald P."/>
            <person name="Magnisalis V."/>
            <person name="Maru K."/>
            <person name="Matthews C."/>
            <person name="McCusker W."/>
            <person name="McDonough S."/>
            <person name="Mehta T."/>
            <person name="Meldrim J."/>
            <person name="Meneus L."/>
            <person name="Mihai O."/>
            <person name="Mihalev A."/>
            <person name="Mihova T."/>
            <person name="Mittelman R."/>
            <person name="Mlenga V."/>
            <person name="Montmayeur A."/>
            <person name="Mulrain L."/>
            <person name="Navidi A."/>
            <person name="Naylor J."/>
            <person name="Negash T."/>
            <person name="Nguyen T."/>
            <person name="Nguyen N."/>
            <person name="Nicol R."/>
            <person name="Norbu C."/>
            <person name="Norbu N."/>
            <person name="Novod N."/>
            <person name="O'Neill B."/>
            <person name="Osman S."/>
            <person name="Markiewicz E."/>
            <person name="Oyono O.L."/>
            <person name="Patti C."/>
            <person name="Phunkhang P."/>
            <person name="Pierre F."/>
            <person name="Priest M."/>
            <person name="Raghuraman S."/>
            <person name="Rege F."/>
            <person name="Reyes R."/>
            <person name="Rise C."/>
            <person name="Rogov P."/>
            <person name="Ross K."/>
            <person name="Ryan E."/>
            <person name="Settipalli S."/>
            <person name="Shea T."/>
            <person name="Sherpa N."/>
            <person name="Shi L."/>
            <person name="Shih D."/>
            <person name="Sparrow T."/>
            <person name="Spaulding J."/>
            <person name="Stalker J."/>
            <person name="Stange-Thomann N."/>
            <person name="Stavropoulos S."/>
            <person name="Stone C."/>
            <person name="Strader C."/>
            <person name="Tesfaye S."/>
            <person name="Thomson T."/>
            <person name="Thoulutsang Y."/>
            <person name="Thoulutsang D."/>
            <person name="Topham K."/>
            <person name="Topping I."/>
            <person name="Tsamla T."/>
            <person name="Vassiliev H."/>
            <person name="Vo A."/>
            <person name="Wangchuk T."/>
            <person name="Wangdi T."/>
            <person name="Weiand M."/>
            <person name="Wilkinson J."/>
            <person name="Wilson A."/>
            <person name="Yadav S."/>
            <person name="Young G."/>
            <person name="Yu Q."/>
            <person name="Zembek L."/>
            <person name="Zhong D."/>
            <person name="Zimmer A."/>
            <person name="Zwirko Z."/>
            <person name="Jaffe D.B."/>
            <person name="Alvarez P."/>
            <person name="Brockman W."/>
            <person name="Butler J."/>
            <person name="Chin C."/>
            <person name="Gnerre S."/>
            <person name="Grabherr M."/>
            <person name="Kleber M."/>
            <person name="Mauceli E."/>
            <person name="MacCallum I."/>
        </authorList>
    </citation>
    <scope>NUCLEOTIDE SEQUENCE [LARGE SCALE GENOMIC DNA]</scope>
    <source>
        <strain evidence="8">Tai18E2 / Tucson 14021-0261.01</strain>
    </source>
</reference>
<organism evidence="7 8">
    <name type="scientific">Drosophila yakuba</name>
    <name type="common">Fruit fly</name>
    <dbReference type="NCBI Taxonomy" id="7245"/>
    <lineage>
        <taxon>Eukaryota</taxon>
        <taxon>Metazoa</taxon>
        <taxon>Ecdysozoa</taxon>
        <taxon>Arthropoda</taxon>
        <taxon>Hexapoda</taxon>
        <taxon>Insecta</taxon>
        <taxon>Pterygota</taxon>
        <taxon>Neoptera</taxon>
        <taxon>Endopterygota</taxon>
        <taxon>Diptera</taxon>
        <taxon>Brachycera</taxon>
        <taxon>Muscomorpha</taxon>
        <taxon>Ephydroidea</taxon>
        <taxon>Drosophilidae</taxon>
        <taxon>Drosophila</taxon>
        <taxon>Sophophora</taxon>
    </lineage>
</organism>
<comment type="subcellular location">
    <subcellularLocation>
        <location evidence="1">Membrane</location>
        <topology evidence="1">Single-pass membrane protein</topology>
    </subcellularLocation>
</comment>
<keyword evidence="3" id="KW-0812">Transmembrane</keyword>
<dbReference type="OrthoDB" id="5955317at2759"/>
<dbReference type="GO" id="GO:0019005">
    <property type="term" value="C:SCF ubiquitin ligase complex"/>
    <property type="evidence" value="ECO:0007669"/>
    <property type="project" value="EnsemblMetazoa"/>
</dbReference>
<dbReference type="EMBL" id="CM000158">
    <property type="protein sequence ID" value="EDW90644.1"/>
    <property type="molecule type" value="Genomic_DNA"/>
</dbReference>
<keyword evidence="8" id="KW-1185">Reference proteome</keyword>
<evidence type="ECO:0000256" key="4">
    <source>
        <dbReference type="ARBA" id="ARBA00022989"/>
    </source>
</evidence>
<dbReference type="PANTHER" id="PTHR20988">
    <property type="entry name" value="TRANSMEMBRANE PROTEIN 183A-RELATED"/>
    <property type="match status" value="1"/>
</dbReference>
<feature type="domain" description="F-box" evidence="6">
    <location>
        <begin position="64"/>
        <end position="99"/>
    </location>
</feature>
<dbReference type="SUPFAM" id="SSF81383">
    <property type="entry name" value="F-box domain"/>
    <property type="match status" value="1"/>
</dbReference>
<sequence>MSLDADCDEFIQNKLFRTRGKCAIYARQSEVYVAVKQKSTFRATAPTLAMAEGSNNNGINMRHDIWFHISMHIDPEDVQTFALICKQTARLVASRAFWRNLYRRHCTGATSAWNLNLPPELQLEQMRNCDTQALRSLVLEALFHCYRPLKVRLQLGYSLDWLLNRILMSSWQTQKQCLWIMCYKFSNRQPHVQEELETDPSEVVNDWESLVEDDTAKLPLTLGNPNEGVVMLIVLCRHAVPTANMLSYSRQQARYRLRATRELLCRDMLAKNLELDFAEDGCQNVSVTIKHARIEKYKVLPWWHPKFQRLNKTLASYQLSFLICNIAVFAPYHKCYRPKHVFNMQQVFAIV</sequence>
<dbReference type="Proteomes" id="UP000002282">
    <property type="component" value="Chromosome 2R"/>
</dbReference>
<evidence type="ECO:0000256" key="2">
    <source>
        <dbReference type="ARBA" id="ARBA00006744"/>
    </source>
</evidence>
<name>B4P4K5_DROYA</name>
<comment type="similarity">
    <text evidence="2">Belongs to the TMEM183 family.</text>
</comment>
<dbReference type="KEGG" id="dya:Dyak_GE12527"/>
<dbReference type="GO" id="GO:0009952">
    <property type="term" value="P:anterior/posterior pattern specification"/>
    <property type="evidence" value="ECO:0007669"/>
    <property type="project" value="EnsemblMetazoa"/>
</dbReference>
<gene>
    <name evidence="7" type="primary">Dyak\GE12527</name>
    <name evidence="7" type="synonym">dyak_GLEANR_12774</name>
    <name evidence="7" type="synonym">GE12527</name>
    <name evidence="7" type="ORF">Dyak_GE12527</name>
</gene>
<protein>
    <recommendedName>
        <fullName evidence="6">F-box domain-containing protein</fullName>
    </recommendedName>
</protein>
<dbReference type="InterPro" id="IPR026509">
    <property type="entry name" value="TMEM183"/>
</dbReference>
<dbReference type="eggNOG" id="ENOG502QS4U">
    <property type="taxonomic scope" value="Eukaryota"/>
</dbReference>
<dbReference type="GO" id="GO:1990756">
    <property type="term" value="F:ubiquitin-like ligase-substrate adaptor activity"/>
    <property type="evidence" value="ECO:0007669"/>
    <property type="project" value="EnsemblMetazoa"/>
</dbReference>
<proteinExistence type="inferred from homology"/>
<keyword evidence="5" id="KW-0472">Membrane</keyword>
<dbReference type="GO" id="GO:0031146">
    <property type="term" value="P:SCF-dependent proteasomal ubiquitin-dependent protein catabolic process"/>
    <property type="evidence" value="ECO:0007669"/>
    <property type="project" value="EnsemblMetazoa"/>
</dbReference>
<dbReference type="HOGENOM" id="CLU_886423_0_0_1"/>
<dbReference type="GO" id="GO:0031647">
    <property type="term" value="P:regulation of protein stability"/>
    <property type="evidence" value="ECO:0007669"/>
    <property type="project" value="TreeGrafter"/>
</dbReference>
<dbReference type="PhylomeDB" id="B4P4K5"/>
<evidence type="ECO:0000313" key="8">
    <source>
        <dbReference type="Proteomes" id="UP000002282"/>
    </source>
</evidence>
<reference evidence="7 8" key="2">
    <citation type="journal article" date="2007" name="PLoS Biol.">
        <title>Principles of genome evolution in the Drosophila melanogaster species group.</title>
        <authorList>
            <person name="Ranz J.M."/>
            <person name="Maurin D."/>
            <person name="Chan Y.S."/>
            <person name="von Grotthuss M."/>
            <person name="Hillier L.W."/>
            <person name="Roote J."/>
            <person name="Ashburner M."/>
            <person name="Bergman C.M."/>
        </authorList>
    </citation>
    <scope>NUCLEOTIDE SEQUENCE [LARGE SCALE GENOMIC DNA]</scope>
    <source>
        <strain evidence="8">Tai18E2 / Tucson 14021-0261.01</strain>
    </source>
</reference>
<dbReference type="Pfam" id="PF00646">
    <property type="entry name" value="F-box"/>
    <property type="match status" value="1"/>
</dbReference>
<keyword evidence="4" id="KW-1133">Transmembrane helix</keyword>
<evidence type="ECO:0000259" key="6">
    <source>
        <dbReference type="Pfam" id="PF00646"/>
    </source>
</evidence>
<evidence type="ECO:0000256" key="3">
    <source>
        <dbReference type="ARBA" id="ARBA00022692"/>
    </source>
</evidence>
<dbReference type="OMA" id="WIMCYKF"/>
<dbReference type="AlphaFoldDB" id="B4P4K5"/>
<dbReference type="GO" id="GO:0035167">
    <property type="term" value="P:larval lymph gland hemopoiesis"/>
    <property type="evidence" value="ECO:0007669"/>
    <property type="project" value="EnsemblMetazoa"/>
</dbReference>
<evidence type="ECO:0000256" key="1">
    <source>
        <dbReference type="ARBA" id="ARBA00004167"/>
    </source>
</evidence>
<accession>B4P4K5</accession>
<dbReference type="PANTHER" id="PTHR20988:SF2">
    <property type="entry name" value="TRANSMEMBRANE PROTEIN 183A-RELATED"/>
    <property type="match status" value="1"/>
</dbReference>
<dbReference type="InterPro" id="IPR036047">
    <property type="entry name" value="F-box-like_dom_sf"/>
</dbReference>
<evidence type="ECO:0000313" key="7">
    <source>
        <dbReference type="EMBL" id="EDW90644.1"/>
    </source>
</evidence>
<evidence type="ECO:0000256" key="5">
    <source>
        <dbReference type="ARBA" id="ARBA00023136"/>
    </source>
</evidence>
<dbReference type="GO" id="GO:0016020">
    <property type="term" value="C:membrane"/>
    <property type="evidence" value="ECO:0007669"/>
    <property type="project" value="UniProtKB-SubCell"/>
</dbReference>
<dbReference type="InterPro" id="IPR001810">
    <property type="entry name" value="F-box_dom"/>
</dbReference>